<accession>A0A132B604</accession>
<evidence type="ECO:0000313" key="2">
    <source>
        <dbReference type="Proteomes" id="UP000070700"/>
    </source>
</evidence>
<dbReference type="GeneID" id="28832987"/>
<reference evidence="1 2" key="1">
    <citation type="submission" date="2015-10" db="EMBL/GenBank/DDBJ databases">
        <title>Full genome of DAOMC 229536 Phialocephala scopiformis, a fungal endophyte of spruce producing the potent anti-insectan compound rugulosin.</title>
        <authorList>
            <consortium name="DOE Joint Genome Institute"/>
            <person name="Walker A.K."/>
            <person name="Frasz S.L."/>
            <person name="Seifert K.A."/>
            <person name="Miller J.D."/>
            <person name="Mondo S.J."/>
            <person name="Labutti K."/>
            <person name="Lipzen A."/>
            <person name="Dockter R."/>
            <person name="Kennedy M."/>
            <person name="Grigoriev I.V."/>
            <person name="Spatafora J.W."/>
        </authorList>
    </citation>
    <scope>NUCLEOTIDE SEQUENCE [LARGE SCALE GENOMIC DNA]</scope>
    <source>
        <strain evidence="1 2">CBS 120377</strain>
    </source>
</reference>
<dbReference type="InParanoid" id="A0A132B604"/>
<dbReference type="KEGG" id="psco:LY89DRAFT_789496"/>
<evidence type="ECO:0000313" key="1">
    <source>
        <dbReference type="EMBL" id="KUJ07832.1"/>
    </source>
</evidence>
<gene>
    <name evidence="1" type="ORF">LY89DRAFT_789496</name>
</gene>
<keyword evidence="2" id="KW-1185">Reference proteome</keyword>
<dbReference type="EMBL" id="KQ947438">
    <property type="protein sequence ID" value="KUJ07832.1"/>
    <property type="molecule type" value="Genomic_DNA"/>
</dbReference>
<dbReference type="RefSeq" id="XP_018062187.1">
    <property type="nucleotide sequence ID" value="XM_018223261.1"/>
</dbReference>
<proteinExistence type="predicted"/>
<name>A0A132B604_MOLSC</name>
<sequence length="199" mass="22863">MKTPLPTTTISHDEIVAIITKFYTFLTTYPFLPATAIKTPPSEGWPEEYCDIWRKMGKSEEVVDLLARLPYIDDDNWVWYHDTMPINYTKPLNLRRIKEHYEEKRYVFEPSGVALPPHVFSLTHGKLYGKWVLLDIKARTITELGVLGGVQPAEATEEAKVGGDAWSMYPTRPIKEFFDACQDKMSGKSLVASRNYIRC</sequence>
<dbReference type="Proteomes" id="UP000070700">
    <property type="component" value="Unassembled WGS sequence"/>
</dbReference>
<protein>
    <submittedName>
        <fullName evidence="1">Uncharacterized protein</fullName>
    </submittedName>
</protein>
<dbReference type="AlphaFoldDB" id="A0A132B604"/>
<organism evidence="1 2">
    <name type="scientific">Mollisia scopiformis</name>
    <name type="common">Conifer needle endophyte fungus</name>
    <name type="synonym">Phialocephala scopiformis</name>
    <dbReference type="NCBI Taxonomy" id="149040"/>
    <lineage>
        <taxon>Eukaryota</taxon>
        <taxon>Fungi</taxon>
        <taxon>Dikarya</taxon>
        <taxon>Ascomycota</taxon>
        <taxon>Pezizomycotina</taxon>
        <taxon>Leotiomycetes</taxon>
        <taxon>Helotiales</taxon>
        <taxon>Mollisiaceae</taxon>
        <taxon>Mollisia</taxon>
    </lineage>
</organism>
<dbReference type="OrthoDB" id="5343383at2759"/>